<organism evidence="1 2">
    <name type="scientific">Gossypium gossypioides</name>
    <name type="common">Mexican cotton</name>
    <name type="synonym">Selera gossypioides</name>
    <dbReference type="NCBI Taxonomy" id="34282"/>
    <lineage>
        <taxon>Eukaryota</taxon>
        <taxon>Viridiplantae</taxon>
        <taxon>Streptophyta</taxon>
        <taxon>Embryophyta</taxon>
        <taxon>Tracheophyta</taxon>
        <taxon>Spermatophyta</taxon>
        <taxon>Magnoliopsida</taxon>
        <taxon>eudicotyledons</taxon>
        <taxon>Gunneridae</taxon>
        <taxon>Pentapetalae</taxon>
        <taxon>rosids</taxon>
        <taxon>malvids</taxon>
        <taxon>Malvales</taxon>
        <taxon>Malvaceae</taxon>
        <taxon>Malvoideae</taxon>
        <taxon>Gossypium</taxon>
    </lineage>
</organism>
<reference evidence="1 2" key="1">
    <citation type="journal article" date="2019" name="Genome Biol. Evol.">
        <title>Insights into the evolution of the New World diploid cottons (Gossypium, subgenus Houzingenia) based on genome sequencing.</title>
        <authorList>
            <person name="Grover C.E."/>
            <person name="Arick M.A. 2nd"/>
            <person name="Thrash A."/>
            <person name="Conover J.L."/>
            <person name="Sanders W.S."/>
            <person name="Peterson D.G."/>
            <person name="Frelichowski J.E."/>
            <person name="Scheffler J.A."/>
            <person name="Scheffler B.E."/>
            <person name="Wendel J.F."/>
        </authorList>
    </citation>
    <scope>NUCLEOTIDE SEQUENCE [LARGE SCALE GENOMIC DNA]</scope>
    <source>
        <strain evidence="1">5</strain>
        <tissue evidence="1">Leaf</tissue>
    </source>
</reference>
<dbReference type="PANTHER" id="PTHR46445">
    <property type="entry name" value="RNA POLYMERASE II DEGRADATION FACTOR-LIKE PROTEIN (DUF1296)"/>
    <property type="match status" value="1"/>
</dbReference>
<accession>A0A7J9CAT9</accession>
<dbReference type="OrthoDB" id="762072at2759"/>
<proteinExistence type="predicted"/>
<dbReference type="EMBL" id="JABEZY010000009">
    <property type="protein sequence ID" value="MBA0745526.1"/>
    <property type="molecule type" value="Genomic_DNA"/>
</dbReference>
<dbReference type="PANTHER" id="PTHR46445:SF3">
    <property type="entry name" value="RNA POLYMERASE II DEGRADATION FACTOR-LIKE PROTEIN (DUF1296)-RELATED"/>
    <property type="match status" value="1"/>
</dbReference>
<comment type="caution">
    <text evidence="1">The sequence shown here is derived from an EMBL/GenBank/DDBJ whole genome shotgun (WGS) entry which is preliminary data.</text>
</comment>
<dbReference type="Proteomes" id="UP000593579">
    <property type="component" value="Unassembled WGS sequence"/>
</dbReference>
<gene>
    <name evidence="1" type="ORF">Gogos_008099</name>
</gene>
<sequence length="165" mass="18032">MADSTSAIRVSIIFTESLEPPFLPFTTPWFSTTPSSCPLTFLNSVAIAIHGWRVLELLESSTRLCKDLSLLRISSLLGHFDNFVTRFSRARIVPEPSSVIIPNHLQVHTPDYSLFSFGSFGPAIGSAFSGPFAPGSLKSNLDESPEAADISCGIECFALMECHYE</sequence>
<dbReference type="AlphaFoldDB" id="A0A7J9CAT9"/>
<evidence type="ECO:0000313" key="1">
    <source>
        <dbReference type="EMBL" id="MBA0745526.1"/>
    </source>
</evidence>
<keyword evidence="2" id="KW-1185">Reference proteome</keyword>
<evidence type="ECO:0000313" key="2">
    <source>
        <dbReference type="Proteomes" id="UP000593579"/>
    </source>
</evidence>
<name>A0A7J9CAT9_GOSGO</name>
<protein>
    <submittedName>
        <fullName evidence="1">Uncharacterized protein</fullName>
    </submittedName>
</protein>